<dbReference type="PANTHER" id="PTHR34072">
    <property type="entry name" value="ENZYMATIC POLYPROTEIN-RELATED"/>
    <property type="match status" value="1"/>
</dbReference>
<dbReference type="Pfam" id="PF17919">
    <property type="entry name" value="RT_RNaseH_2"/>
    <property type="match status" value="1"/>
</dbReference>
<dbReference type="CDD" id="cd09274">
    <property type="entry name" value="RNase_HI_RT_Ty3"/>
    <property type="match status" value="1"/>
</dbReference>
<dbReference type="InterPro" id="IPR043502">
    <property type="entry name" value="DNA/RNA_pol_sf"/>
</dbReference>
<feature type="domain" description="Reverse transcriptase/retrotransposon-derived protein RNase H-like" evidence="1">
    <location>
        <begin position="48"/>
        <end position="145"/>
    </location>
</feature>
<dbReference type="Gene3D" id="3.10.20.370">
    <property type="match status" value="1"/>
</dbReference>
<feature type="domain" description="Integrase zinc-binding" evidence="2">
    <location>
        <begin position="248"/>
        <end position="298"/>
    </location>
</feature>
<keyword evidence="4" id="KW-1185">Reference proteome</keyword>
<protein>
    <recommendedName>
        <fullName evidence="5">Reverse transcriptase/retrotransposon-derived protein RNase H-like domain-containing protein</fullName>
    </recommendedName>
</protein>
<sequence>MSIRFSKDSWRINCLFQFHSWASLWRRGRSERILLKFKPSPIGPNRPHAQQAFDLIKTRFSTAPILCHPDPDRQFVAKVDASDTSVGAVLSQRAAQDSKLHPCAYFSRRLTPAERNYDVGDRESLAIKLALEEWRHWLEGAGKPFFVLTNHWNLLCIKSAKRLNSHQARWSLFFARFNFTVTFRPGSRNVKPDALSRVFSPHARSLLILSPSSCVVAAVSWEIEGVVKAAQATHPDPRNNPNSCLFVSNSVRSQVLQWAHASRLACHPGIARTTALVRRSFWWPTLKGHTRAFVLACHYIRTAPRLKISMNQPCTAS</sequence>
<evidence type="ECO:0000259" key="1">
    <source>
        <dbReference type="Pfam" id="PF17919"/>
    </source>
</evidence>
<dbReference type="OrthoDB" id="1430630at2759"/>
<dbReference type="FunFam" id="3.10.20.370:FF:000003">
    <property type="entry name" value="Transposon Tf2-6 polyprotein"/>
    <property type="match status" value="1"/>
</dbReference>
<reference evidence="3" key="1">
    <citation type="journal article" date="2023" name="Science">
        <title>Genome structures resolve the early diversification of teleost fishes.</title>
        <authorList>
            <person name="Parey E."/>
            <person name="Louis A."/>
            <person name="Montfort J."/>
            <person name="Bouchez O."/>
            <person name="Roques C."/>
            <person name="Iampietro C."/>
            <person name="Lluch J."/>
            <person name="Castinel A."/>
            <person name="Donnadieu C."/>
            <person name="Desvignes T."/>
            <person name="Floi Bucao C."/>
            <person name="Jouanno E."/>
            <person name="Wen M."/>
            <person name="Mejri S."/>
            <person name="Dirks R."/>
            <person name="Jansen H."/>
            <person name="Henkel C."/>
            <person name="Chen W.J."/>
            <person name="Zahm M."/>
            <person name="Cabau C."/>
            <person name="Klopp C."/>
            <person name="Thompson A.W."/>
            <person name="Robinson-Rechavi M."/>
            <person name="Braasch I."/>
            <person name="Lecointre G."/>
            <person name="Bobe J."/>
            <person name="Postlethwait J.H."/>
            <person name="Berthelot C."/>
            <person name="Roest Crollius H."/>
            <person name="Guiguen Y."/>
        </authorList>
    </citation>
    <scope>NUCLEOTIDE SEQUENCE</scope>
    <source>
        <strain evidence="3">WJC10195</strain>
    </source>
</reference>
<dbReference type="InterPro" id="IPR041588">
    <property type="entry name" value="Integrase_H2C2"/>
</dbReference>
<dbReference type="SUPFAM" id="SSF56672">
    <property type="entry name" value="DNA/RNA polymerases"/>
    <property type="match status" value="1"/>
</dbReference>
<dbReference type="Pfam" id="PF17921">
    <property type="entry name" value="Integrase_H2C2"/>
    <property type="match status" value="1"/>
</dbReference>
<dbReference type="PANTHER" id="PTHR34072:SF42">
    <property type="entry name" value="INTEGRASE CATALYTIC DOMAIN-CONTAINING PROTEIN"/>
    <property type="match status" value="1"/>
</dbReference>
<gene>
    <name evidence="3" type="ORF">SKAU_G00235970</name>
</gene>
<name>A0A9Q1ITU8_SYNKA</name>
<dbReference type="Proteomes" id="UP001152622">
    <property type="component" value="Chromosome 8"/>
</dbReference>
<dbReference type="InterPro" id="IPR041577">
    <property type="entry name" value="RT_RNaseH_2"/>
</dbReference>
<accession>A0A9Q1ITU8</accession>
<organism evidence="3 4">
    <name type="scientific">Synaphobranchus kaupii</name>
    <name type="common">Kaup's arrowtooth eel</name>
    <dbReference type="NCBI Taxonomy" id="118154"/>
    <lineage>
        <taxon>Eukaryota</taxon>
        <taxon>Metazoa</taxon>
        <taxon>Chordata</taxon>
        <taxon>Craniata</taxon>
        <taxon>Vertebrata</taxon>
        <taxon>Euteleostomi</taxon>
        <taxon>Actinopterygii</taxon>
        <taxon>Neopterygii</taxon>
        <taxon>Teleostei</taxon>
        <taxon>Anguilliformes</taxon>
        <taxon>Synaphobranchidae</taxon>
        <taxon>Synaphobranchus</taxon>
    </lineage>
</organism>
<evidence type="ECO:0000313" key="4">
    <source>
        <dbReference type="Proteomes" id="UP001152622"/>
    </source>
</evidence>
<dbReference type="EMBL" id="JAINUF010000008">
    <property type="protein sequence ID" value="KAJ8352121.1"/>
    <property type="molecule type" value="Genomic_DNA"/>
</dbReference>
<proteinExistence type="predicted"/>
<evidence type="ECO:0008006" key="5">
    <source>
        <dbReference type="Google" id="ProtNLM"/>
    </source>
</evidence>
<comment type="caution">
    <text evidence="3">The sequence shown here is derived from an EMBL/GenBank/DDBJ whole genome shotgun (WGS) entry which is preliminary data.</text>
</comment>
<evidence type="ECO:0000259" key="2">
    <source>
        <dbReference type="Pfam" id="PF17921"/>
    </source>
</evidence>
<dbReference type="Gene3D" id="1.10.340.70">
    <property type="match status" value="1"/>
</dbReference>
<dbReference type="AlphaFoldDB" id="A0A9Q1ITU8"/>
<evidence type="ECO:0000313" key="3">
    <source>
        <dbReference type="EMBL" id="KAJ8352121.1"/>
    </source>
</evidence>